<dbReference type="Pfam" id="PF06305">
    <property type="entry name" value="LapA_dom"/>
    <property type="match status" value="1"/>
</dbReference>
<dbReference type="GeneID" id="57378455"/>
<dbReference type="OrthoDB" id="7032155at2"/>
<feature type="domain" description="Lipopolysaccharide assembly protein A" evidence="6">
    <location>
        <begin position="26"/>
        <end position="75"/>
    </location>
</feature>
<dbReference type="GO" id="GO:0005886">
    <property type="term" value="C:plasma membrane"/>
    <property type="evidence" value="ECO:0007669"/>
    <property type="project" value="InterPro"/>
</dbReference>
<gene>
    <name evidence="8" type="ORF">BLL37_05740</name>
    <name evidence="7" type="ORF">BLL37_22305</name>
</gene>
<reference evidence="8 9" key="1">
    <citation type="submission" date="2016-10" db="EMBL/GenBank/DDBJ databases">
        <title>Pseudomonas lactis sp. nov. and Pseudomonas paralactis sp. nov., isolated from bovine raw milk.</title>
        <authorList>
            <person name="Von Neubeck M."/>
            <person name="Huptas C."/>
            <person name="Glueck C."/>
            <person name="Krewinkel M."/>
            <person name="Stoeckel M."/>
            <person name="Stressler T."/>
            <person name="Fischer L."/>
            <person name="Hinrichs J."/>
            <person name="Scherer S."/>
            <person name="Wenning M."/>
        </authorList>
    </citation>
    <scope>NUCLEOTIDE SEQUENCE [LARGE SCALE GENOMIC DNA]</scope>
    <source>
        <strain evidence="8 9">DSM 18862</strain>
    </source>
</reference>
<protein>
    <recommendedName>
        <fullName evidence="6">Lipopolysaccharide assembly protein A domain-containing protein</fullName>
    </recommendedName>
</protein>
<evidence type="ECO:0000256" key="3">
    <source>
        <dbReference type="ARBA" id="ARBA00022989"/>
    </source>
</evidence>
<dbReference type="AlphaFoldDB" id="A0A1V2JNJ4"/>
<keyword evidence="4 5" id="KW-0472">Membrane</keyword>
<sequence length="80" mass="8731">MLKVKRVLLLLMVIVIVLAVLAFVLENQHAITLSFLGLSTAQLPVSIFVVLALITGMLIGPVFTLLTRRHDRRKQAAAGP</sequence>
<proteinExistence type="predicted"/>
<name>A0A1V2JNJ4_PSEAZ</name>
<dbReference type="EMBL" id="MNPV01000006">
    <property type="protein sequence ID" value="ONH43215.1"/>
    <property type="molecule type" value="Genomic_DNA"/>
</dbReference>
<dbReference type="InterPro" id="IPR010445">
    <property type="entry name" value="LapA_dom"/>
</dbReference>
<feature type="transmembrane region" description="Helical" evidence="5">
    <location>
        <begin position="7"/>
        <end position="25"/>
    </location>
</feature>
<keyword evidence="3 5" id="KW-1133">Transmembrane helix</keyword>
<dbReference type="RefSeq" id="WP_071496673.1">
    <property type="nucleotide sequence ID" value="NZ_LT629702.1"/>
</dbReference>
<evidence type="ECO:0000313" key="7">
    <source>
        <dbReference type="EMBL" id="ONH43215.1"/>
    </source>
</evidence>
<dbReference type="EMBL" id="MNPV01000002">
    <property type="protein sequence ID" value="ONH46366.1"/>
    <property type="molecule type" value="Genomic_DNA"/>
</dbReference>
<evidence type="ECO:0000313" key="8">
    <source>
        <dbReference type="EMBL" id="ONH46366.1"/>
    </source>
</evidence>
<feature type="transmembrane region" description="Helical" evidence="5">
    <location>
        <begin position="45"/>
        <end position="66"/>
    </location>
</feature>
<organism evidence="8 9">
    <name type="scientific">Pseudomonas azotoformans</name>
    <dbReference type="NCBI Taxonomy" id="47878"/>
    <lineage>
        <taxon>Bacteria</taxon>
        <taxon>Pseudomonadati</taxon>
        <taxon>Pseudomonadota</taxon>
        <taxon>Gammaproteobacteria</taxon>
        <taxon>Pseudomonadales</taxon>
        <taxon>Pseudomonadaceae</taxon>
        <taxon>Pseudomonas</taxon>
    </lineage>
</organism>
<accession>A0A1V2JNJ4</accession>
<keyword evidence="2 5" id="KW-0812">Transmembrane</keyword>
<comment type="caution">
    <text evidence="8">The sequence shown here is derived from an EMBL/GenBank/DDBJ whole genome shotgun (WGS) entry which is preliminary data.</text>
</comment>
<evidence type="ECO:0000256" key="5">
    <source>
        <dbReference type="SAM" id="Phobius"/>
    </source>
</evidence>
<evidence type="ECO:0000313" key="9">
    <source>
        <dbReference type="Proteomes" id="UP000188559"/>
    </source>
</evidence>
<evidence type="ECO:0000256" key="4">
    <source>
        <dbReference type="ARBA" id="ARBA00023136"/>
    </source>
</evidence>
<evidence type="ECO:0000256" key="1">
    <source>
        <dbReference type="ARBA" id="ARBA00022475"/>
    </source>
</evidence>
<evidence type="ECO:0000259" key="6">
    <source>
        <dbReference type="Pfam" id="PF06305"/>
    </source>
</evidence>
<evidence type="ECO:0000256" key="2">
    <source>
        <dbReference type="ARBA" id="ARBA00022692"/>
    </source>
</evidence>
<keyword evidence="1" id="KW-1003">Cell membrane</keyword>
<keyword evidence="9" id="KW-1185">Reference proteome</keyword>
<dbReference type="Proteomes" id="UP000188559">
    <property type="component" value="Unassembled WGS sequence"/>
</dbReference>